<evidence type="ECO:0000256" key="1">
    <source>
        <dbReference type="SAM" id="MobiDB-lite"/>
    </source>
</evidence>
<accession>A0AAD5V880</accession>
<dbReference type="EMBL" id="JANAWD010000103">
    <property type="protein sequence ID" value="KAJ3487050.1"/>
    <property type="molecule type" value="Genomic_DNA"/>
</dbReference>
<name>A0AAD5V880_9APHY</name>
<protein>
    <submittedName>
        <fullName evidence="2">Uncharacterized protein</fullName>
    </submittedName>
</protein>
<organism evidence="2 3">
    <name type="scientific">Meripilus lineatus</name>
    <dbReference type="NCBI Taxonomy" id="2056292"/>
    <lineage>
        <taxon>Eukaryota</taxon>
        <taxon>Fungi</taxon>
        <taxon>Dikarya</taxon>
        <taxon>Basidiomycota</taxon>
        <taxon>Agaricomycotina</taxon>
        <taxon>Agaricomycetes</taxon>
        <taxon>Polyporales</taxon>
        <taxon>Meripilaceae</taxon>
        <taxon>Meripilus</taxon>
    </lineage>
</organism>
<comment type="caution">
    <text evidence="2">The sequence shown here is derived from an EMBL/GenBank/DDBJ whole genome shotgun (WGS) entry which is preliminary data.</text>
</comment>
<evidence type="ECO:0000313" key="2">
    <source>
        <dbReference type="EMBL" id="KAJ3487050.1"/>
    </source>
</evidence>
<evidence type="ECO:0000313" key="3">
    <source>
        <dbReference type="Proteomes" id="UP001212997"/>
    </source>
</evidence>
<dbReference type="Proteomes" id="UP001212997">
    <property type="component" value="Unassembled WGS sequence"/>
</dbReference>
<sequence length="310" mass="34946">MCVFITLVELWPHSMDPLAIKKSSGIGPAVLRASPSSVKMRRIRHWPSDALLRMAFVVTLVAEVHFWIGMDVWEPEDPCEHRTYLDYLGPSGNWSSEELEERFIETTSNAVFTLIDFSSESPGQPRLGDEYLDWDGILRDPSTNPSSRSPTTLVINHPLVLHSMATFPPVHKMQIGFGEENSLNFCHDITLIISDAREGVTVKHVLLGILKRLDHDLYVGQLQTMLRGSFKEPVESLNEQGYSISDIMEGCGTLRELLNTCGAAWAGFQIQGIDGRTPYFMQTFTFPPSTTPTLQDDRARRPQDHEEDEV</sequence>
<dbReference type="AlphaFoldDB" id="A0AAD5V880"/>
<feature type="region of interest" description="Disordered" evidence="1">
    <location>
        <begin position="286"/>
        <end position="310"/>
    </location>
</feature>
<reference evidence="2" key="1">
    <citation type="submission" date="2022-07" db="EMBL/GenBank/DDBJ databases">
        <title>Genome Sequence of Physisporinus lineatus.</title>
        <authorList>
            <person name="Buettner E."/>
        </authorList>
    </citation>
    <scope>NUCLEOTIDE SEQUENCE</scope>
    <source>
        <strain evidence="2">VT162</strain>
    </source>
</reference>
<proteinExistence type="predicted"/>
<feature type="compositionally biased region" description="Basic and acidic residues" evidence="1">
    <location>
        <begin position="295"/>
        <end position="304"/>
    </location>
</feature>
<gene>
    <name evidence="2" type="ORF">NLI96_g3792</name>
</gene>
<keyword evidence="3" id="KW-1185">Reference proteome</keyword>